<protein>
    <submittedName>
        <fullName evidence="3">Glycosyltransferase</fullName>
    </submittedName>
</protein>
<dbReference type="Pfam" id="PF00535">
    <property type="entry name" value="Glycos_transf_2"/>
    <property type="match status" value="1"/>
</dbReference>
<dbReference type="InterPro" id="IPR036412">
    <property type="entry name" value="HAD-like_sf"/>
</dbReference>
<evidence type="ECO:0000313" key="3">
    <source>
        <dbReference type="EMBL" id="QBI18397.1"/>
    </source>
</evidence>
<dbReference type="InterPro" id="IPR004446">
    <property type="entry name" value="Heptose_bisP_phosphatase"/>
</dbReference>
<proteinExistence type="predicted"/>
<dbReference type="InterPro" id="IPR029044">
    <property type="entry name" value="Nucleotide-diphossugar_trans"/>
</dbReference>
<dbReference type="GO" id="GO:0016740">
    <property type="term" value="F:transferase activity"/>
    <property type="evidence" value="ECO:0007669"/>
    <property type="project" value="UniProtKB-KW"/>
</dbReference>
<dbReference type="InterPro" id="IPR001173">
    <property type="entry name" value="Glyco_trans_2-like"/>
</dbReference>
<dbReference type="Proteomes" id="UP000291469">
    <property type="component" value="Chromosome"/>
</dbReference>
<dbReference type="CDD" id="cd00761">
    <property type="entry name" value="Glyco_tranf_GTA_type"/>
    <property type="match status" value="1"/>
</dbReference>
<dbReference type="AlphaFoldDB" id="A0A411YB49"/>
<gene>
    <name evidence="3" type="ORF">ER308_01625</name>
</gene>
<organism evidence="3 4">
    <name type="scientific">Egibacter rhizosphaerae</name>
    <dbReference type="NCBI Taxonomy" id="1670831"/>
    <lineage>
        <taxon>Bacteria</taxon>
        <taxon>Bacillati</taxon>
        <taxon>Actinomycetota</taxon>
        <taxon>Nitriliruptoria</taxon>
        <taxon>Egibacterales</taxon>
        <taxon>Egibacteraceae</taxon>
        <taxon>Egibacter</taxon>
    </lineage>
</organism>
<dbReference type="RefSeq" id="WP_131153395.1">
    <property type="nucleotide sequence ID" value="NZ_CP036402.1"/>
</dbReference>
<dbReference type="KEGG" id="erz:ER308_01625"/>
<dbReference type="PANTHER" id="PTHR42891">
    <property type="entry name" value="D-GLYCERO-BETA-D-MANNO-HEPTOSE-1,7-BISPHOSPHATE 7-PHOSPHATASE"/>
    <property type="match status" value="1"/>
</dbReference>
<evidence type="ECO:0000256" key="1">
    <source>
        <dbReference type="SAM" id="MobiDB-lite"/>
    </source>
</evidence>
<dbReference type="GO" id="GO:0005975">
    <property type="term" value="P:carbohydrate metabolic process"/>
    <property type="evidence" value="ECO:0007669"/>
    <property type="project" value="InterPro"/>
</dbReference>
<feature type="domain" description="Glycosyltransferase 2-like" evidence="2">
    <location>
        <begin position="65"/>
        <end position="117"/>
    </location>
</feature>
<keyword evidence="3" id="KW-0808">Transferase</keyword>
<dbReference type="Gene3D" id="3.90.550.10">
    <property type="entry name" value="Spore Coat Polysaccharide Biosynthesis Protein SpsA, Chain A"/>
    <property type="match status" value="1"/>
</dbReference>
<dbReference type="EMBL" id="CP036402">
    <property type="protein sequence ID" value="QBI18397.1"/>
    <property type="molecule type" value="Genomic_DNA"/>
</dbReference>
<dbReference type="GO" id="GO:0016791">
    <property type="term" value="F:phosphatase activity"/>
    <property type="evidence" value="ECO:0007669"/>
    <property type="project" value="InterPro"/>
</dbReference>
<sequence>MTSPSRVTLVASAVDCDAARALVAQLPWGVVLERVLVVDARPTPSASDSSSPLLPDAGITGPLASRLEVLRCPGGNPVGARNVGWRAATTPWVAFLGEDARPAPGWLEALAEDLHAAEQEAGDAPNRGAVRGPGDPVVAVHGRVEVEPPSGRRPTERERRFVDRARAPWAATDAAYRRDVLAATGGLDERFATLDHAHLELDLRAAAFGRVRQGDRVVRREPPPGSSWPAVAERDRASDVLLRCLHGPGARPRDGPRATGMPWQVLTGALASVTCVAAAAEAVRRSMGVDRRRSGRVAVVGAAAWAASTTRLALVRLAPGPRTPREVLGILLTTPVQPLSATRWWLHGRRTARGATRWQPPPPAAVLIDRAVLDSTEEAAPSETGSSERAGGSPHAPAVQSLRDAGVRVGVFAVEEGVATGTVSATEVDAGNAALERSLGGVDARAVCPHGPTDGCRCRPPRPGLLQVLAQRLQADPADCAVVSDRAAPLRAAVATAARGLLCASDRTPGEEVGAAVERSDSLVDVVDRLLAGPPGNRS</sequence>
<dbReference type="Gene3D" id="3.40.50.1000">
    <property type="entry name" value="HAD superfamily/HAD-like"/>
    <property type="match status" value="1"/>
</dbReference>
<feature type="region of interest" description="Disordered" evidence="1">
    <location>
        <begin position="376"/>
        <end position="398"/>
    </location>
</feature>
<evidence type="ECO:0000313" key="4">
    <source>
        <dbReference type="Proteomes" id="UP000291469"/>
    </source>
</evidence>
<dbReference type="SUPFAM" id="SSF56784">
    <property type="entry name" value="HAD-like"/>
    <property type="match status" value="1"/>
</dbReference>
<name>A0A411YB49_9ACTN</name>
<accession>A0A411YB49</accession>
<evidence type="ECO:0000259" key="2">
    <source>
        <dbReference type="Pfam" id="PF00535"/>
    </source>
</evidence>
<keyword evidence="4" id="KW-1185">Reference proteome</keyword>
<dbReference type="InterPro" id="IPR023214">
    <property type="entry name" value="HAD_sf"/>
</dbReference>
<dbReference type="PANTHER" id="PTHR42891:SF1">
    <property type="entry name" value="D-GLYCERO-BETA-D-MANNO-HEPTOSE-1,7-BISPHOSPHATE 7-PHOSPHATASE"/>
    <property type="match status" value="1"/>
</dbReference>
<dbReference type="SUPFAM" id="SSF53448">
    <property type="entry name" value="Nucleotide-diphospho-sugar transferases"/>
    <property type="match status" value="1"/>
</dbReference>
<reference evidence="3 4" key="1">
    <citation type="submission" date="2019-01" db="EMBL/GenBank/DDBJ databases">
        <title>Egibacter rhizosphaerae EGI 80759T.</title>
        <authorList>
            <person name="Chen D.-D."/>
            <person name="Tian Y."/>
            <person name="Jiao J.-Y."/>
            <person name="Zhang X.-T."/>
            <person name="Zhang Y.-G."/>
            <person name="Zhang Y."/>
            <person name="Xiao M."/>
            <person name="Shu W.-S."/>
            <person name="Li W.-J."/>
        </authorList>
    </citation>
    <scope>NUCLEOTIDE SEQUENCE [LARGE SCALE GENOMIC DNA]</scope>
    <source>
        <strain evidence="3 4">EGI 80759</strain>
    </source>
</reference>
<dbReference type="OrthoDB" id="9781367at2"/>